<dbReference type="SUPFAM" id="SSF51735">
    <property type="entry name" value="NAD(P)-binding Rossmann-fold domains"/>
    <property type="match status" value="1"/>
</dbReference>
<dbReference type="InterPro" id="IPR013149">
    <property type="entry name" value="ADH-like_C"/>
</dbReference>
<dbReference type="InterPro" id="IPR011032">
    <property type="entry name" value="GroES-like_sf"/>
</dbReference>
<dbReference type="Proteomes" id="UP000027604">
    <property type="component" value="Chromosome I"/>
</dbReference>
<name>W0V5A8_9BURK</name>
<dbReference type="SMART" id="SM00829">
    <property type="entry name" value="PKS_ER"/>
    <property type="match status" value="1"/>
</dbReference>
<evidence type="ECO:0000259" key="2">
    <source>
        <dbReference type="SMART" id="SM00829"/>
    </source>
</evidence>
<dbReference type="PATRIC" id="fig|1349767.4.peg.4179"/>
<evidence type="ECO:0000313" key="3">
    <source>
        <dbReference type="EMBL" id="CDG83066.1"/>
    </source>
</evidence>
<dbReference type="Gene3D" id="3.40.50.720">
    <property type="entry name" value="NAD(P)-binding Rossmann-like Domain"/>
    <property type="match status" value="1"/>
</dbReference>
<organism evidence="3 4">
    <name type="scientific">Janthinobacterium agaricidamnosum NBRC 102515 = DSM 9628</name>
    <dbReference type="NCBI Taxonomy" id="1349767"/>
    <lineage>
        <taxon>Bacteria</taxon>
        <taxon>Pseudomonadati</taxon>
        <taxon>Pseudomonadota</taxon>
        <taxon>Betaproteobacteria</taxon>
        <taxon>Burkholderiales</taxon>
        <taxon>Oxalobacteraceae</taxon>
        <taxon>Janthinobacterium</taxon>
    </lineage>
</organism>
<proteinExistence type="predicted"/>
<dbReference type="EMBL" id="HG322949">
    <property type="protein sequence ID" value="CDG83066.1"/>
    <property type="molecule type" value="Genomic_DNA"/>
</dbReference>
<reference evidence="3 4" key="1">
    <citation type="journal article" date="2015" name="Genome Announc.">
        <title>Genome Sequence of Mushroom Soft-Rot Pathogen Janthinobacterium agaricidamnosum.</title>
        <authorList>
            <person name="Graupner K."/>
            <person name="Lackner G."/>
            <person name="Hertweck C."/>
        </authorList>
    </citation>
    <scope>NUCLEOTIDE SEQUENCE [LARGE SCALE GENOMIC DNA]</scope>
    <source>
        <strain evidence="4">NBRC 102515 / DSM 9628</strain>
    </source>
</reference>
<dbReference type="HOGENOM" id="CLU_026673_29_2_4"/>
<dbReference type="GO" id="GO:0016628">
    <property type="term" value="F:oxidoreductase activity, acting on the CH-CH group of donors, NAD or NADP as acceptor"/>
    <property type="evidence" value="ECO:0007669"/>
    <property type="project" value="InterPro"/>
</dbReference>
<dbReference type="InterPro" id="IPR041694">
    <property type="entry name" value="ADH_N_2"/>
</dbReference>
<feature type="domain" description="Enoyl reductase (ER)" evidence="2">
    <location>
        <begin position="17"/>
        <end position="328"/>
    </location>
</feature>
<evidence type="ECO:0000313" key="4">
    <source>
        <dbReference type="Proteomes" id="UP000027604"/>
    </source>
</evidence>
<dbReference type="FunFam" id="3.40.50.720:FF:000121">
    <property type="entry name" value="Prostaglandin reductase 2"/>
    <property type="match status" value="1"/>
</dbReference>
<accession>W0V5A8</accession>
<dbReference type="AlphaFoldDB" id="W0V5A8"/>
<gene>
    <name evidence="3" type="ORF">GJA_2435</name>
</gene>
<dbReference type="eggNOG" id="COG2130">
    <property type="taxonomic scope" value="Bacteria"/>
</dbReference>
<dbReference type="SUPFAM" id="SSF50129">
    <property type="entry name" value="GroES-like"/>
    <property type="match status" value="1"/>
</dbReference>
<dbReference type="KEGG" id="jag:GJA_2435"/>
<dbReference type="CDD" id="cd05288">
    <property type="entry name" value="PGDH"/>
    <property type="match status" value="1"/>
</dbReference>
<evidence type="ECO:0000256" key="1">
    <source>
        <dbReference type="ARBA" id="ARBA00023002"/>
    </source>
</evidence>
<dbReference type="InterPro" id="IPR036291">
    <property type="entry name" value="NAD(P)-bd_dom_sf"/>
</dbReference>
<dbReference type="InterPro" id="IPR020843">
    <property type="entry name" value="ER"/>
</dbReference>
<dbReference type="Gene3D" id="3.90.180.10">
    <property type="entry name" value="Medium-chain alcohol dehydrogenases, catalytic domain"/>
    <property type="match status" value="1"/>
</dbReference>
<dbReference type="PANTHER" id="PTHR43205:SF7">
    <property type="entry name" value="PROSTAGLANDIN REDUCTASE 1"/>
    <property type="match status" value="1"/>
</dbReference>
<dbReference type="Pfam" id="PF16884">
    <property type="entry name" value="ADH_N_2"/>
    <property type="match status" value="1"/>
</dbReference>
<sequence>MTTFQRIVLASRPQAEVHPENFRLETQEIPAITDGQVLIRNHYLSLDPYMRWRMNETKSYAAPQALDETMIGGGAGQVIESKNPKFAVGDFVTGTLGWTEIAVSDGTMLRKVDTTHIPLSAFVGVVGMPGMTAWFGVNQIMAPKAGETVLVSAASGAVGGVVGQLAKLRGCRVVGIAGGAEKCAYVVEQLGFDACIDYKAGNLQADLAAATPNGIDAIFENVGGQVFDTALPMTNAFARVALCGWIAGYNGEETPIRNAVFLLSNRITLRGFVVVENMEFWPQGLSELGLLVASGKLIFRETIADGLAAAPQAFIGLLKGKNFGKQLVKLI</sequence>
<dbReference type="RefSeq" id="WP_038492180.1">
    <property type="nucleotide sequence ID" value="NZ_BCTH01000032.1"/>
</dbReference>
<dbReference type="PANTHER" id="PTHR43205">
    <property type="entry name" value="PROSTAGLANDIN REDUCTASE"/>
    <property type="match status" value="1"/>
</dbReference>
<dbReference type="InterPro" id="IPR045010">
    <property type="entry name" value="MDR_fam"/>
</dbReference>
<dbReference type="STRING" id="1349767.GJA_2435"/>
<dbReference type="OrthoDB" id="9805663at2"/>
<keyword evidence="1" id="KW-0560">Oxidoreductase</keyword>
<dbReference type="Pfam" id="PF00107">
    <property type="entry name" value="ADH_zinc_N"/>
    <property type="match status" value="1"/>
</dbReference>
<keyword evidence="4" id="KW-1185">Reference proteome</keyword>
<protein>
    <submittedName>
        <fullName evidence="3">Zinc-binding dehydrogenase family protein</fullName>
    </submittedName>
</protein>